<dbReference type="Proteomes" id="UP000824208">
    <property type="component" value="Unassembled WGS sequence"/>
</dbReference>
<comment type="subcellular location">
    <subcellularLocation>
        <location evidence="1">Cell membrane</location>
        <topology evidence="1">Multi-pass membrane protein</topology>
    </subcellularLocation>
</comment>
<feature type="transmembrane region" description="Helical" evidence="7">
    <location>
        <begin position="269"/>
        <end position="290"/>
    </location>
</feature>
<comment type="similarity">
    <text evidence="2">Belongs to the EamA transporter family.</text>
</comment>
<evidence type="ECO:0000256" key="1">
    <source>
        <dbReference type="ARBA" id="ARBA00004651"/>
    </source>
</evidence>
<feature type="transmembrane region" description="Helical" evidence="7">
    <location>
        <begin position="204"/>
        <end position="230"/>
    </location>
</feature>
<keyword evidence="3" id="KW-1003">Cell membrane</keyword>
<organism evidence="9 10">
    <name type="scientific">Candidatus Flavonifractor intestinipullorum</name>
    <dbReference type="NCBI Taxonomy" id="2838587"/>
    <lineage>
        <taxon>Bacteria</taxon>
        <taxon>Bacillati</taxon>
        <taxon>Bacillota</taxon>
        <taxon>Clostridia</taxon>
        <taxon>Eubacteriales</taxon>
        <taxon>Oscillospiraceae</taxon>
        <taxon>Flavonifractor</taxon>
    </lineage>
</organism>
<feature type="transmembrane region" description="Helical" evidence="7">
    <location>
        <begin position="12"/>
        <end position="32"/>
    </location>
</feature>
<feature type="domain" description="EamA" evidence="8">
    <location>
        <begin position="13"/>
        <end position="139"/>
    </location>
</feature>
<reference evidence="9" key="2">
    <citation type="submission" date="2021-04" db="EMBL/GenBank/DDBJ databases">
        <authorList>
            <person name="Gilroy R."/>
        </authorList>
    </citation>
    <scope>NUCLEOTIDE SEQUENCE</scope>
    <source>
        <strain evidence="9">CHK189-11263</strain>
    </source>
</reference>
<dbReference type="PANTHER" id="PTHR42920">
    <property type="entry name" value="OS03G0707200 PROTEIN-RELATED"/>
    <property type="match status" value="1"/>
</dbReference>
<dbReference type="InterPro" id="IPR037185">
    <property type="entry name" value="EmrE-like"/>
</dbReference>
<protein>
    <submittedName>
        <fullName evidence="9">DMT family transporter</fullName>
    </submittedName>
</protein>
<name>A0A9D2S5G0_9FIRM</name>
<evidence type="ECO:0000256" key="5">
    <source>
        <dbReference type="ARBA" id="ARBA00022989"/>
    </source>
</evidence>
<comment type="caution">
    <text evidence="9">The sequence shown here is derived from an EMBL/GenBank/DDBJ whole genome shotgun (WGS) entry which is preliminary data.</text>
</comment>
<feature type="transmembrane region" description="Helical" evidence="7">
    <location>
        <begin position="38"/>
        <end position="55"/>
    </location>
</feature>
<evidence type="ECO:0000256" key="2">
    <source>
        <dbReference type="ARBA" id="ARBA00007362"/>
    </source>
</evidence>
<feature type="transmembrane region" description="Helical" evidence="7">
    <location>
        <begin position="123"/>
        <end position="140"/>
    </location>
</feature>
<accession>A0A9D2S5G0</accession>
<evidence type="ECO:0000259" key="8">
    <source>
        <dbReference type="Pfam" id="PF00892"/>
    </source>
</evidence>
<feature type="transmembrane region" description="Helical" evidence="7">
    <location>
        <begin position="177"/>
        <end position="198"/>
    </location>
</feature>
<evidence type="ECO:0000256" key="6">
    <source>
        <dbReference type="ARBA" id="ARBA00023136"/>
    </source>
</evidence>
<keyword evidence="5 7" id="KW-1133">Transmembrane helix</keyword>
<feature type="transmembrane region" description="Helical" evidence="7">
    <location>
        <begin position="97"/>
        <end position="116"/>
    </location>
</feature>
<dbReference type="SUPFAM" id="SSF103481">
    <property type="entry name" value="Multidrug resistance efflux transporter EmrE"/>
    <property type="match status" value="2"/>
</dbReference>
<evidence type="ECO:0000256" key="3">
    <source>
        <dbReference type="ARBA" id="ARBA00022475"/>
    </source>
</evidence>
<dbReference type="PANTHER" id="PTHR42920:SF5">
    <property type="entry name" value="EAMA DOMAIN-CONTAINING PROTEIN"/>
    <property type="match status" value="1"/>
</dbReference>
<feature type="transmembrane region" description="Helical" evidence="7">
    <location>
        <begin position="242"/>
        <end position="263"/>
    </location>
</feature>
<proteinExistence type="inferred from homology"/>
<feature type="transmembrane region" description="Helical" evidence="7">
    <location>
        <begin position="67"/>
        <end position="85"/>
    </location>
</feature>
<evidence type="ECO:0000256" key="7">
    <source>
        <dbReference type="SAM" id="Phobius"/>
    </source>
</evidence>
<dbReference type="InterPro" id="IPR000620">
    <property type="entry name" value="EamA_dom"/>
</dbReference>
<keyword evidence="4 7" id="KW-0812">Transmembrane</keyword>
<feature type="transmembrane region" description="Helical" evidence="7">
    <location>
        <begin position="152"/>
        <end position="170"/>
    </location>
</feature>
<keyword evidence="6 7" id="KW-0472">Membrane</keyword>
<evidence type="ECO:0000256" key="4">
    <source>
        <dbReference type="ARBA" id="ARBA00022692"/>
    </source>
</evidence>
<evidence type="ECO:0000313" key="9">
    <source>
        <dbReference type="EMBL" id="HJB56789.1"/>
    </source>
</evidence>
<sequence length="306" mass="33474">MSAAVMRRLAKPMLFAAAFIWGSSFFIMKGAVDVIPTFYLLAIRFTGGAALLSLVFFRKWRMVTRDYLWRGAIIGGFLFLAYSIQTFGLAETTPSKNAFLTAVYCVIVPFLYWLFAHRRPDRYNILAAVLCVTGVGLVSLNDALSVNRGDVLTLICAVFYAAHIVAVAKVSPGKDIYLLTIFQFFWAAVYAWVCGLLFQDFPPAATLLSADLLIQMAYLVVMATTVALLFQNVGQVWSDPASAAVILSLESVFGVLCSVLFYGDPVTPRLLAGFALIFVAVVCSETKFSFLRPKRVGAEKVNGGAS</sequence>
<dbReference type="GO" id="GO:0005886">
    <property type="term" value="C:plasma membrane"/>
    <property type="evidence" value="ECO:0007669"/>
    <property type="project" value="UniProtKB-SubCell"/>
</dbReference>
<dbReference type="Pfam" id="PF00892">
    <property type="entry name" value="EamA"/>
    <property type="match status" value="2"/>
</dbReference>
<dbReference type="EMBL" id="DWYC01000046">
    <property type="protein sequence ID" value="HJB56789.1"/>
    <property type="molecule type" value="Genomic_DNA"/>
</dbReference>
<evidence type="ECO:0000313" key="10">
    <source>
        <dbReference type="Proteomes" id="UP000824208"/>
    </source>
</evidence>
<feature type="domain" description="EamA" evidence="8">
    <location>
        <begin position="148"/>
        <end position="283"/>
    </location>
</feature>
<reference evidence="9" key="1">
    <citation type="journal article" date="2021" name="PeerJ">
        <title>Extensive microbial diversity within the chicken gut microbiome revealed by metagenomics and culture.</title>
        <authorList>
            <person name="Gilroy R."/>
            <person name="Ravi A."/>
            <person name="Getino M."/>
            <person name="Pursley I."/>
            <person name="Horton D.L."/>
            <person name="Alikhan N.F."/>
            <person name="Baker D."/>
            <person name="Gharbi K."/>
            <person name="Hall N."/>
            <person name="Watson M."/>
            <person name="Adriaenssens E.M."/>
            <person name="Foster-Nyarko E."/>
            <person name="Jarju S."/>
            <person name="Secka A."/>
            <person name="Antonio M."/>
            <person name="Oren A."/>
            <person name="Chaudhuri R.R."/>
            <person name="La Ragione R."/>
            <person name="Hildebrand F."/>
            <person name="Pallen M.J."/>
        </authorList>
    </citation>
    <scope>NUCLEOTIDE SEQUENCE</scope>
    <source>
        <strain evidence="9">CHK189-11263</strain>
    </source>
</reference>
<dbReference type="AlphaFoldDB" id="A0A9D2S5G0"/>
<gene>
    <name evidence="9" type="ORF">H9714_04465</name>
</gene>
<dbReference type="InterPro" id="IPR051258">
    <property type="entry name" value="Diverse_Substrate_Transporter"/>
</dbReference>